<feature type="compositionally biased region" description="Low complexity" evidence="1">
    <location>
        <begin position="171"/>
        <end position="188"/>
    </location>
</feature>
<evidence type="ECO:0000313" key="3">
    <source>
        <dbReference type="Proteomes" id="UP000784294"/>
    </source>
</evidence>
<feature type="region of interest" description="Disordered" evidence="1">
    <location>
        <begin position="59"/>
        <end position="116"/>
    </location>
</feature>
<feature type="non-terminal residue" evidence="2">
    <location>
        <position position="1"/>
    </location>
</feature>
<accession>A0A448XQL3</accession>
<keyword evidence="3" id="KW-1185">Reference proteome</keyword>
<dbReference type="EMBL" id="CAAALY010274816">
    <property type="protein sequence ID" value="VEL42510.1"/>
    <property type="molecule type" value="Genomic_DNA"/>
</dbReference>
<feature type="compositionally biased region" description="Polar residues" evidence="1">
    <location>
        <begin position="105"/>
        <end position="116"/>
    </location>
</feature>
<dbReference type="AlphaFoldDB" id="A0A448XQL3"/>
<protein>
    <submittedName>
        <fullName evidence="2">Uncharacterized protein</fullName>
    </submittedName>
</protein>
<organism evidence="2 3">
    <name type="scientific">Protopolystoma xenopodis</name>
    <dbReference type="NCBI Taxonomy" id="117903"/>
    <lineage>
        <taxon>Eukaryota</taxon>
        <taxon>Metazoa</taxon>
        <taxon>Spiralia</taxon>
        <taxon>Lophotrochozoa</taxon>
        <taxon>Platyhelminthes</taxon>
        <taxon>Monogenea</taxon>
        <taxon>Polyopisthocotylea</taxon>
        <taxon>Polystomatidea</taxon>
        <taxon>Polystomatidae</taxon>
        <taxon>Protopolystoma</taxon>
    </lineage>
</organism>
<comment type="caution">
    <text evidence="2">The sequence shown here is derived from an EMBL/GenBank/DDBJ whole genome shotgun (WGS) entry which is preliminary data.</text>
</comment>
<feature type="region of interest" description="Disordered" evidence="1">
    <location>
        <begin position="162"/>
        <end position="191"/>
    </location>
</feature>
<feature type="non-terminal residue" evidence="2">
    <location>
        <position position="359"/>
    </location>
</feature>
<reference evidence="2" key="1">
    <citation type="submission" date="2018-11" db="EMBL/GenBank/DDBJ databases">
        <authorList>
            <consortium name="Pathogen Informatics"/>
        </authorList>
    </citation>
    <scope>NUCLEOTIDE SEQUENCE</scope>
</reference>
<sequence>RKIEQIREEKLIAKRKEAEAAEILYKKAKLDPVVSPSLNSLHENDILPINAIHRQNQKSLPASPFQVRNCDKESKSVQIAKPSEAISLSKSSEKIKRESLPLQPSKPTNEVKNTSKKSFNFQDLLDLAKKNVEQGTKKPSLLTQEAQEDFMVQAKPDIVLLPRSKSDTHTKGPLSKSLPSPKLESQPKSKNKPLEYVINSFNKHKLSQSNALISQAYNTAHKVAPHCPAKLDHPISKLETLGKCRTGEKNERTLPINSTNLTQQPSKRITSQISADIHGPAKHKIPDRNSISIESTSAHQSKLSVLSGISAQLGYALNLSNKTESNRESPTNTMEPRIAAQNSEKCTFLSTAKMAQPKS</sequence>
<gene>
    <name evidence="2" type="ORF">PXEA_LOCUS35950</name>
</gene>
<dbReference type="Proteomes" id="UP000784294">
    <property type="component" value="Unassembled WGS sequence"/>
</dbReference>
<evidence type="ECO:0000313" key="2">
    <source>
        <dbReference type="EMBL" id="VEL42510.1"/>
    </source>
</evidence>
<proteinExistence type="predicted"/>
<evidence type="ECO:0000256" key="1">
    <source>
        <dbReference type="SAM" id="MobiDB-lite"/>
    </source>
</evidence>
<name>A0A448XQL3_9PLAT</name>